<reference evidence="8" key="1">
    <citation type="journal article" date="2012" name="Proc. Natl. Acad. Sci. U.S.A.">
        <title>Antigenic diversity is generated by distinct evolutionary mechanisms in African trypanosome species.</title>
        <authorList>
            <person name="Jackson A.P."/>
            <person name="Berry A."/>
            <person name="Aslett M."/>
            <person name="Allison H.C."/>
            <person name="Burton P."/>
            <person name="Vavrova-Anderson J."/>
            <person name="Brown R."/>
            <person name="Browne H."/>
            <person name="Corton N."/>
            <person name="Hauser H."/>
            <person name="Gamble J."/>
            <person name="Gilderthorp R."/>
            <person name="Marcello L."/>
            <person name="McQuillan J."/>
            <person name="Otto T.D."/>
            <person name="Quail M.A."/>
            <person name="Sanders M.J."/>
            <person name="van Tonder A."/>
            <person name="Ginger M.L."/>
            <person name="Field M.C."/>
            <person name="Barry J.D."/>
            <person name="Hertz-Fowler C."/>
            <person name="Berriman M."/>
        </authorList>
    </citation>
    <scope>NUCLEOTIDE SEQUENCE</scope>
    <source>
        <strain evidence="8">Y486</strain>
    </source>
</reference>
<evidence type="ECO:0000313" key="8">
    <source>
        <dbReference type="EMBL" id="CCC49804.1"/>
    </source>
</evidence>
<evidence type="ECO:0000256" key="4">
    <source>
        <dbReference type="ARBA" id="ARBA00022448"/>
    </source>
</evidence>
<evidence type="ECO:0000256" key="5">
    <source>
        <dbReference type="ARBA" id="ARBA00022490"/>
    </source>
</evidence>
<sequence length="1056" mass="117768">MTIGIKLESVEDVEHFSALLYSGDKHVLQYATDLGLYGVATTMGLQLMRSVLERSTSVHSIFFVSRVLRHLVESQEDISFLMELERFLSGMLVERHKLLNPLSADVIIRLLCSVVKRGFCSAPELLGFPAKVAMFLTGEGNTSEEHVYLSCCILTTLVDTIENVDEDHKNALEHRRANILFRDACLLPVFRSISHCLKQIPLSHGPASHSAVLLLRKVLLFDFSCSLRAIPSDTFTKEYPQGWAADLVDKQLLTRLWSLYSIPTGSPQFFSAILESLALLISLKPQIYRSPEEQAAWLGSCLEATLSVMENFVHLDDQSVLREFCCLLNRVKPNFPINEMRKVPCYERWVGAVAKFTDLCFRNWHHTRHVFLSLTSVWAKLVGSQSYCKVGRTLFDEFAPKLCMSYIMSNQQQAEQFAMSEATSAFGEYFLDEETDALALEFSFVSELMQFAGEQVEGHIPQIIRRSLDTLMGYESLSMRELICSCEKLSWVISLASSWLSIYRHSRSAGVVESSVLHVCLDVVTQSCMANFASLVPHATRRHFHKSLLTFSRTVWNLLLVDGLEARKIQVPLRDALSLGDHNELSPVVLRLVVDGIMNCVQTSADDTAVEALNLLSEMVRSPMTLASIKMLPHLSDKLTLVPGKRGARCSGEVSYQRLCFFIARIKGHIYYAGGSGESAVGDNLPSFVGDLCGLMGNGCVMDDVFACAMCSWRGLLYSCAGQGEYRMLLKRLLPSFPMLIQRFEGTVGTVCGVQALRLMNEATENRFRRVNFGMNGVEGYILFRYLGGSMGKLVCAVLQALRAENKNFKDWGVKCLRIVLVMGRNLLSGGFCNMGVLRLYGDPSLPHCLSALWEAMLWVDSANLHYYEKLASAYVSLACEILRGLHLWFVCELPIDQLLQVVHLLEYYLSCMPSLPVGLASKTATALEVFMSALYNPGDGDKVISEQVRSSIMRADRNIFSRMLRVVLNSVASDRHVNQEVGGLLRTLIALDGDAFAELGNSFCQFVAASGKGVELKAAFDLLQSSACESIRRNNSGLFTKNFHHFSVIVNSCLG</sequence>
<protein>
    <submittedName>
        <fullName evidence="8">Uncharacterized protein</fullName>
    </submittedName>
</protein>
<keyword evidence="6" id="KW-0653">Protein transport</keyword>
<keyword evidence="4" id="KW-0813">Transport</keyword>
<name>G0U149_TRYVY</name>
<evidence type="ECO:0000256" key="6">
    <source>
        <dbReference type="ARBA" id="ARBA00022927"/>
    </source>
</evidence>
<organism evidence="8">
    <name type="scientific">Trypanosoma vivax (strain Y486)</name>
    <dbReference type="NCBI Taxonomy" id="1055687"/>
    <lineage>
        <taxon>Eukaryota</taxon>
        <taxon>Discoba</taxon>
        <taxon>Euglenozoa</taxon>
        <taxon>Kinetoplastea</taxon>
        <taxon>Metakinetoplastina</taxon>
        <taxon>Trypanosomatida</taxon>
        <taxon>Trypanosomatidae</taxon>
        <taxon>Trypanosoma</taxon>
        <taxon>Duttonella</taxon>
    </lineage>
</organism>
<dbReference type="GO" id="GO:0005049">
    <property type="term" value="F:nuclear export signal receptor activity"/>
    <property type="evidence" value="ECO:0007669"/>
    <property type="project" value="InterPro"/>
</dbReference>
<dbReference type="AlphaFoldDB" id="G0U149"/>
<evidence type="ECO:0000256" key="1">
    <source>
        <dbReference type="ARBA" id="ARBA00004123"/>
    </source>
</evidence>
<accession>G0U149</accession>
<dbReference type="EMBL" id="HE573024">
    <property type="protein sequence ID" value="CCC49804.1"/>
    <property type="molecule type" value="Genomic_DNA"/>
</dbReference>
<dbReference type="GO" id="GO:0005737">
    <property type="term" value="C:cytoplasm"/>
    <property type="evidence" value="ECO:0007669"/>
    <property type="project" value="UniProtKB-SubCell"/>
</dbReference>
<dbReference type="VEuPathDB" id="TriTrypDB:TvY486_0804120"/>
<gene>
    <name evidence="8" type="ORF">TVY486_0804120</name>
</gene>
<keyword evidence="5" id="KW-0963">Cytoplasm</keyword>
<comment type="similarity">
    <text evidence="3">Belongs to the exportin family.</text>
</comment>
<evidence type="ECO:0000256" key="2">
    <source>
        <dbReference type="ARBA" id="ARBA00004496"/>
    </source>
</evidence>
<proteinExistence type="inferred from homology"/>
<dbReference type="InterPro" id="IPR044189">
    <property type="entry name" value="XPO4/7-like"/>
</dbReference>
<dbReference type="OMA" id="DGNTEPC"/>
<dbReference type="PANTHER" id="PTHR12596">
    <property type="entry name" value="EXPORTIN 4,7-RELATED"/>
    <property type="match status" value="1"/>
</dbReference>
<dbReference type="GO" id="GO:0005643">
    <property type="term" value="C:nuclear pore"/>
    <property type="evidence" value="ECO:0007669"/>
    <property type="project" value="TreeGrafter"/>
</dbReference>
<evidence type="ECO:0000256" key="7">
    <source>
        <dbReference type="ARBA" id="ARBA00023242"/>
    </source>
</evidence>
<dbReference type="GO" id="GO:0006611">
    <property type="term" value="P:protein export from nucleus"/>
    <property type="evidence" value="ECO:0007669"/>
    <property type="project" value="TreeGrafter"/>
</dbReference>
<evidence type="ECO:0000256" key="3">
    <source>
        <dbReference type="ARBA" id="ARBA00009466"/>
    </source>
</evidence>
<dbReference type="PANTHER" id="PTHR12596:SF19">
    <property type="entry name" value="IMPORTIN N-TERMINAL DOMAIN-CONTAINING PROTEIN"/>
    <property type="match status" value="1"/>
</dbReference>
<comment type="subcellular location">
    <subcellularLocation>
        <location evidence="2">Cytoplasm</location>
    </subcellularLocation>
    <subcellularLocation>
        <location evidence="1">Nucleus</location>
    </subcellularLocation>
</comment>
<keyword evidence="7" id="KW-0539">Nucleus</keyword>